<feature type="region of interest" description="Disordered" evidence="3">
    <location>
        <begin position="268"/>
        <end position="418"/>
    </location>
</feature>
<dbReference type="InterPro" id="IPR008942">
    <property type="entry name" value="ENTH_VHS"/>
</dbReference>
<name>A0AAZ3RCD9_ONCTS</name>
<dbReference type="GO" id="GO:0005634">
    <property type="term" value="C:nucleus"/>
    <property type="evidence" value="ECO:0007669"/>
    <property type="project" value="TreeGrafter"/>
</dbReference>
<dbReference type="GO" id="GO:1990269">
    <property type="term" value="F:RNA polymerase II C-terminal domain phosphoserine binding"/>
    <property type="evidence" value="ECO:0007669"/>
    <property type="project" value="TreeGrafter"/>
</dbReference>
<evidence type="ECO:0000256" key="2">
    <source>
        <dbReference type="PROSITE-ProRule" id="PRU00176"/>
    </source>
</evidence>
<accession>A0AAZ3RCD9</accession>
<dbReference type="Ensembl" id="ENSOTST00005160536.1">
    <property type="protein sequence ID" value="ENSOTSP00005138956.1"/>
    <property type="gene ID" value="ENSOTSG00005074503.1"/>
</dbReference>
<sequence length="739" mass="83643">MDSVNAFNLELFTMIDMKPPISRAKMMSVTKSAIKAIKLYKHVVQIVEKFIKKCKPELKVPGLYVVDSIVRQSRHQFGVDKDVYGPRFQKNFTPTFQNLYLCPHDDKSKIIRVLNLWQKNAVFEMDVVQPLLDMAAGSLAPTPSPQEDLQAQPQVPSASIASVQTPVSSASIAAALPQVSRASIAAALPQLPPQLQNPEALAAVAQLFQSGQGHEVRAVLLNYAVIALDVELNYAALIIMHVELNYAVLIVMDVDLQKLLDRFDYDDEPEEVKREETNPLVPGNQYDGHFPGPMQPDMEQQFQGQPGRQQTPVGGYPGLNKGYSQSQHTDQGNSREREDPSGRREGRQRGHGRRSRSRSGSRSPRRKRSPGSPSRKPRHSSQRSGSRSRESRWNSPRSRSQERKEREKDKDRRQKGLPSIKSQTLSVCTTTLWVGQLDKKTSQQDVMCLLEEFGQIDSINMIPPRGCAYIVMVHRQDAYRALHKLGRGSFKVNQKAIKIAWALNKGIKATHKKFWDVERGVTYIPWSKVKMEELEGSREGGMLDADTLCPGKHLSHATSTLSALGDSQLSSLIPHLLFPRLLLKMHWRRRFLVPLLRPPPPMSGCHGNRGSCHCPRTGNTRYRGPNETHHRPQAPNESHHRPQAPNESHHRPQAPNESHHRPQAPNESHHRPQAPNETHHRQQGPNETHHRQQGPNETHHRQQGPNESHHRQHGPNETHHRQQGPNETHHRQKGLNETH</sequence>
<keyword evidence="1 2" id="KW-0694">RNA-binding</keyword>
<evidence type="ECO:0000256" key="1">
    <source>
        <dbReference type="ARBA" id="ARBA00022884"/>
    </source>
</evidence>
<dbReference type="SMART" id="SM00582">
    <property type="entry name" value="RPR"/>
    <property type="match status" value="1"/>
</dbReference>
<dbReference type="SUPFAM" id="SSF54928">
    <property type="entry name" value="RNA-binding domain, RBD"/>
    <property type="match status" value="1"/>
</dbReference>
<dbReference type="Pfam" id="PF00076">
    <property type="entry name" value="RRM_1"/>
    <property type="match status" value="1"/>
</dbReference>
<evidence type="ECO:0000259" key="4">
    <source>
        <dbReference type="PROSITE" id="PS50102"/>
    </source>
</evidence>
<dbReference type="GO" id="GO:0003723">
    <property type="term" value="F:RNA binding"/>
    <property type="evidence" value="ECO:0007669"/>
    <property type="project" value="UniProtKB-UniRule"/>
</dbReference>
<feature type="compositionally biased region" description="Basic and acidic residues" evidence="3">
    <location>
        <begin position="333"/>
        <end position="348"/>
    </location>
</feature>
<evidence type="ECO:0000259" key="5">
    <source>
        <dbReference type="PROSITE" id="PS51391"/>
    </source>
</evidence>
<evidence type="ECO:0000313" key="6">
    <source>
        <dbReference type="Ensembl" id="ENSOTSP00005138956.1"/>
    </source>
</evidence>
<dbReference type="Pfam" id="PF04818">
    <property type="entry name" value="CID"/>
    <property type="match status" value="1"/>
</dbReference>
<reference evidence="6" key="3">
    <citation type="submission" date="2025-09" db="UniProtKB">
        <authorList>
            <consortium name="Ensembl"/>
        </authorList>
    </citation>
    <scope>IDENTIFICATION</scope>
</reference>
<dbReference type="PANTHER" id="PTHR23140:SF3">
    <property type="entry name" value="SR-RELATED AND CTD-ASSOCIATED FACTOR 4"/>
    <property type="match status" value="1"/>
</dbReference>
<protein>
    <recommendedName>
        <fullName evidence="8">SR-related CTD-associated factor 4b</fullName>
    </recommendedName>
</protein>
<dbReference type="GeneTree" id="ENSGT01010000222551"/>
<dbReference type="PROSITE" id="PS51391">
    <property type="entry name" value="CID"/>
    <property type="match status" value="1"/>
</dbReference>
<keyword evidence="7" id="KW-1185">Reference proteome</keyword>
<evidence type="ECO:0000256" key="3">
    <source>
        <dbReference type="SAM" id="MobiDB-lite"/>
    </source>
</evidence>
<dbReference type="SUPFAM" id="SSF48464">
    <property type="entry name" value="ENTH/VHS domain"/>
    <property type="match status" value="1"/>
</dbReference>
<dbReference type="InterPro" id="IPR051485">
    <property type="entry name" value="SR-CTD_assoc_factor"/>
</dbReference>
<dbReference type="Gene3D" id="1.25.40.90">
    <property type="match status" value="1"/>
</dbReference>
<dbReference type="AlphaFoldDB" id="A0AAZ3RCD9"/>
<dbReference type="InterPro" id="IPR000504">
    <property type="entry name" value="RRM_dom"/>
</dbReference>
<gene>
    <name evidence="6" type="primary">LOC112266208</name>
</gene>
<reference evidence="6" key="2">
    <citation type="submission" date="2025-08" db="UniProtKB">
        <authorList>
            <consortium name="Ensembl"/>
        </authorList>
    </citation>
    <scope>IDENTIFICATION</scope>
</reference>
<feature type="compositionally biased region" description="Polar residues" evidence="3">
    <location>
        <begin position="322"/>
        <end position="332"/>
    </location>
</feature>
<feature type="compositionally biased region" description="Basic and acidic residues" evidence="3">
    <location>
        <begin position="399"/>
        <end position="414"/>
    </location>
</feature>
<feature type="domain" description="RRM" evidence="4">
    <location>
        <begin position="430"/>
        <end position="504"/>
    </location>
</feature>
<dbReference type="InterPro" id="IPR012677">
    <property type="entry name" value="Nucleotide-bd_a/b_plait_sf"/>
</dbReference>
<dbReference type="InterPro" id="IPR006569">
    <property type="entry name" value="CID_dom"/>
</dbReference>
<feature type="compositionally biased region" description="Low complexity" evidence="3">
    <location>
        <begin position="300"/>
        <end position="310"/>
    </location>
</feature>
<dbReference type="PROSITE" id="PS50102">
    <property type="entry name" value="RRM"/>
    <property type="match status" value="1"/>
</dbReference>
<feature type="domain" description="CID" evidence="5">
    <location>
        <begin position="1"/>
        <end position="139"/>
    </location>
</feature>
<reference evidence="7" key="1">
    <citation type="journal article" date="2018" name="PLoS ONE">
        <title>Chinook salmon (Oncorhynchus tshawytscha) genome and transcriptome.</title>
        <authorList>
            <person name="Christensen K.A."/>
            <person name="Leong J.S."/>
            <person name="Sakhrani D."/>
            <person name="Biagi C.A."/>
            <person name="Minkley D.R."/>
            <person name="Withler R.E."/>
            <person name="Rondeau E.B."/>
            <person name="Koop B.F."/>
            <person name="Devlin R.H."/>
        </authorList>
    </citation>
    <scope>NUCLEOTIDE SEQUENCE [LARGE SCALE GENOMIC DNA]</scope>
</reference>
<feature type="compositionally biased region" description="Basic residues" evidence="3">
    <location>
        <begin position="349"/>
        <end position="381"/>
    </location>
</feature>
<dbReference type="InterPro" id="IPR035979">
    <property type="entry name" value="RBD_domain_sf"/>
</dbReference>
<evidence type="ECO:0000313" key="7">
    <source>
        <dbReference type="Proteomes" id="UP000694402"/>
    </source>
</evidence>
<feature type="region of interest" description="Disordered" evidence="3">
    <location>
        <begin position="599"/>
        <end position="739"/>
    </location>
</feature>
<evidence type="ECO:0008006" key="8">
    <source>
        <dbReference type="Google" id="ProtNLM"/>
    </source>
</evidence>
<organism evidence="6 7">
    <name type="scientific">Oncorhynchus tshawytscha</name>
    <name type="common">Chinook salmon</name>
    <name type="synonym">Salmo tshawytscha</name>
    <dbReference type="NCBI Taxonomy" id="74940"/>
    <lineage>
        <taxon>Eukaryota</taxon>
        <taxon>Metazoa</taxon>
        <taxon>Chordata</taxon>
        <taxon>Craniata</taxon>
        <taxon>Vertebrata</taxon>
        <taxon>Euteleostomi</taxon>
        <taxon>Actinopterygii</taxon>
        <taxon>Neopterygii</taxon>
        <taxon>Teleostei</taxon>
        <taxon>Protacanthopterygii</taxon>
        <taxon>Salmoniformes</taxon>
        <taxon>Salmonidae</taxon>
        <taxon>Salmoninae</taxon>
        <taxon>Oncorhynchus</taxon>
    </lineage>
</organism>
<dbReference type="PANTHER" id="PTHR23140">
    <property type="entry name" value="RNA PROCESSING PROTEIN LD23810P"/>
    <property type="match status" value="1"/>
</dbReference>
<proteinExistence type="predicted"/>
<dbReference type="SMART" id="SM00360">
    <property type="entry name" value="RRM"/>
    <property type="match status" value="1"/>
</dbReference>
<dbReference type="Proteomes" id="UP000694402">
    <property type="component" value="Unassembled WGS sequence"/>
</dbReference>
<dbReference type="FunFam" id="1.25.40.90:FF:000004">
    <property type="entry name" value="splicing factor, arginine/serine-rich 15"/>
    <property type="match status" value="1"/>
</dbReference>
<dbReference type="Gene3D" id="3.30.70.330">
    <property type="match status" value="1"/>
</dbReference>
<dbReference type="GO" id="GO:2000805">
    <property type="term" value="P:negative regulation of termination of RNA polymerase II transcription, poly(A)-coupled"/>
    <property type="evidence" value="ECO:0007669"/>
    <property type="project" value="TreeGrafter"/>
</dbReference>